<sequence>MSPSSATPARCSIARTLELLGDKWTLLIVREAFWGHSRFSEFTRSLGVASDVLTARLAMLVDEGILERRAYRQEGSRERQEYVLTEKGKQLHVVIGALGQFGRDHLPRPGSTSPEYTDETTGEAVSLAFVTDDGRRVPASTLHVQQGAPAPAGNPQD</sequence>
<dbReference type="Proteomes" id="UP001066327">
    <property type="component" value="Unassembled WGS sequence"/>
</dbReference>
<accession>A0A1B1KB88</accession>
<evidence type="ECO:0000256" key="4">
    <source>
        <dbReference type="SAM" id="MobiDB-lite"/>
    </source>
</evidence>
<dbReference type="Proteomes" id="UP000186108">
    <property type="component" value="Chromosome"/>
</dbReference>
<dbReference type="SUPFAM" id="SSF46785">
    <property type="entry name" value="Winged helix' DNA-binding domain"/>
    <property type="match status" value="1"/>
</dbReference>
<evidence type="ECO:0000313" key="9">
    <source>
        <dbReference type="Proteomes" id="UP000186108"/>
    </source>
</evidence>
<reference evidence="6 9" key="1">
    <citation type="submission" date="2014-07" db="EMBL/GenBank/DDBJ databases">
        <authorList>
            <person name="Zhang J.E."/>
            <person name="Yang H."/>
            <person name="Guo J."/>
            <person name="Deng Z."/>
            <person name="Luo H."/>
            <person name="Luo M."/>
            <person name="Zhao B."/>
        </authorList>
    </citation>
    <scope>NUCLEOTIDE SEQUENCE [LARGE SCALE GENOMIC DNA]</scope>
    <source>
        <strain evidence="6 9">1CP</strain>
    </source>
</reference>
<dbReference type="InterPro" id="IPR036390">
    <property type="entry name" value="WH_DNA-bd_sf"/>
</dbReference>
<dbReference type="InterPro" id="IPR002577">
    <property type="entry name" value="HTH_HxlR"/>
</dbReference>
<dbReference type="PANTHER" id="PTHR33204">
    <property type="entry name" value="TRANSCRIPTIONAL REGULATOR, MARR FAMILY"/>
    <property type="match status" value="1"/>
</dbReference>
<dbReference type="PATRIC" id="fig|37919.13.peg.5447"/>
<dbReference type="InterPro" id="IPR036388">
    <property type="entry name" value="WH-like_DNA-bd_sf"/>
</dbReference>
<evidence type="ECO:0000313" key="8">
    <source>
        <dbReference type="EMBL" id="WLF45639.1"/>
    </source>
</evidence>
<evidence type="ECO:0000256" key="2">
    <source>
        <dbReference type="ARBA" id="ARBA00023125"/>
    </source>
</evidence>
<dbReference type="Gene3D" id="1.10.10.10">
    <property type="entry name" value="Winged helix-like DNA-binding domain superfamily/Winged helix DNA-binding domain"/>
    <property type="match status" value="1"/>
</dbReference>
<protein>
    <submittedName>
        <fullName evidence="7">Helix-turn-helix domain-containing protein</fullName>
    </submittedName>
    <submittedName>
        <fullName evidence="6">Transcriptional regulator</fullName>
    </submittedName>
</protein>
<reference evidence="7" key="2">
    <citation type="submission" date="2022-12" db="EMBL/GenBank/DDBJ databases">
        <authorList>
            <person name="Krivoruchko A.V."/>
            <person name="Elkin A."/>
        </authorList>
    </citation>
    <scope>NUCLEOTIDE SEQUENCE</scope>
    <source>
        <strain evidence="7">IEGM 249</strain>
    </source>
</reference>
<dbReference type="PROSITE" id="PS51118">
    <property type="entry name" value="HTH_HXLR"/>
    <property type="match status" value="1"/>
</dbReference>
<evidence type="ECO:0000313" key="7">
    <source>
        <dbReference type="EMBL" id="MCZ4583161.1"/>
    </source>
</evidence>
<organism evidence="6 9">
    <name type="scientific">Rhodococcus opacus</name>
    <name type="common">Nocardia opaca</name>
    <dbReference type="NCBI Taxonomy" id="37919"/>
    <lineage>
        <taxon>Bacteria</taxon>
        <taxon>Bacillati</taxon>
        <taxon>Actinomycetota</taxon>
        <taxon>Actinomycetes</taxon>
        <taxon>Mycobacteriales</taxon>
        <taxon>Nocardiaceae</taxon>
        <taxon>Rhodococcus</taxon>
    </lineage>
</organism>
<reference evidence="8" key="3">
    <citation type="submission" date="2023-07" db="EMBL/GenBank/DDBJ databases">
        <title>Genomic analysis of Rhodococcus opacus VOC-14 with glycol ethers degradation activity.</title>
        <authorList>
            <person name="Narkevich D.A."/>
            <person name="Hlushen A.M."/>
            <person name="Akhremchuk A.E."/>
            <person name="Sikolenko M.A."/>
            <person name="Valentovich L.N."/>
        </authorList>
    </citation>
    <scope>NUCLEOTIDE SEQUENCE</scope>
    <source>
        <strain evidence="8">VOC-14</strain>
    </source>
</reference>
<feature type="domain" description="HTH hxlR-type" evidence="5">
    <location>
        <begin position="11"/>
        <end position="110"/>
    </location>
</feature>
<dbReference type="RefSeq" id="WP_054248188.1">
    <property type="nucleotide sequence ID" value="NZ_CP009111.1"/>
</dbReference>
<dbReference type="AlphaFoldDB" id="A0A1B1KB88"/>
<dbReference type="GO" id="GO:0003677">
    <property type="term" value="F:DNA binding"/>
    <property type="evidence" value="ECO:0007669"/>
    <property type="project" value="UniProtKB-KW"/>
</dbReference>
<evidence type="ECO:0000256" key="1">
    <source>
        <dbReference type="ARBA" id="ARBA00023015"/>
    </source>
</evidence>
<evidence type="ECO:0000256" key="3">
    <source>
        <dbReference type="ARBA" id="ARBA00023163"/>
    </source>
</evidence>
<feature type="region of interest" description="Disordered" evidence="4">
    <location>
        <begin position="138"/>
        <end position="157"/>
    </location>
</feature>
<keyword evidence="2" id="KW-0238">DNA-binding</keyword>
<keyword evidence="3" id="KW-0804">Transcription</keyword>
<keyword evidence="1" id="KW-0805">Transcription regulation</keyword>
<evidence type="ECO:0000259" key="5">
    <source>
        <dbReference type="PROSITE" id="PS51118"/>
    </source>
</evidence>
<dbReference type="Pfam" id="PF01638">
    <property type="entry name" value="HxlR"/>
    <property type="match status" value="1"/>
</dbReference>
<dbReference type="PANTHER" id="PTHR33204:SF18">
    <property type="entry name" value="TRANSCRIPTIONAL REGULATORY PROTEIN"/>
    <property type="match status" value="1"/>
</dbReference>
<evidence type="ECO:0000313" key="10">
    <source>
        <dbReference type="Proteomes" id="UP001066327"/>
    </source>
</evidence>
<evidence type="ECO:0000313" key="6">
    <source>
        <dbReference type="EMBL" id="ANS29848.1"/>
    </source>
</evidence>
<dbReference type="EMBL" id="JAPWIS010000002">
    <property type="protein sequence ID" value="MCZ4583161.1"/>
    <property type="molecule type" value="Genomic_DNA"/>
</dbReference>
<name>A0A1B1KB88_RHOOP</name>
<dbReference type="Proteomes" id="UP001231166">
    <property type="component" value="Chromosome"/>
</dbReference>
<dbReference type="EMBL" id="CP130953">
    <property type="protein sequence ID" value="WLF45639.1"/>
    <property type="molecule type" value="Genomic_DNA"/>
</dbReference>
<proteinExistence type="predicted"/>
<keyword evidence="10" id="KW-1185">Reference proteome</keyword>
<gene>
    <name evidence="7" type="ORF">O4328_05565</name>
    <name evidence="8" type="ORF">Q5707_27620</name>
    <name evidence="6" type="ORF">R1CP_25980</name>
</gene>
<dbReference type="EMBL" id="CP009111">
    <property type="protein sequence ID" value="ANS29848.1"/>
    <property type="molecule type" value="Genomic_DNA"/>
</dbReference>